<dbReference type="EMBL" id="JBJQOH010000003">
    <property type="protein sequence ID" value="KAL3694443.1"/>
    <property type="molecule type" value="Genomic_DNA"/>
</dbReference>
<dbReference type="GO" id="GO:0048046">
    <property type="term" value="C:apoplast"/>
    <property type="evidence" value="ECO:0007669"/>
    <property type="project" value="UniProtKB-SubCell"/>
</dbReference>
<proteinExistence type="inferred from homology"/>
<keyword evidence="3" id="KW-1185">Reference proteome</keyword>
<reference evidence="2 3" key="1">
    <citation type="submission" date="2024-09" db="EMBL/GenBank/DDBJ databases">
        <title>Chromosome-scale assembly of Riccia sorocarpa.</title>
        <authorList>
            <person name="Paukszto L."/>
        </authorList>
    </citation>
    <scope>NUCLEOTIDE SEQUENCE [LARGE SCALE GENOMIC DNA]</scope>
    <source>
        <strain evidence="2">LP-2024</strain>
        <tissue evidence="2">Aerial parts of the thallus</tissue>
    </source>
</reference>
<comment type="similarity">
    <text evidence="1">Belongs to the plant dirigent protein family.</text>
</comment>
<dbReference type="InterPro" id="IPR004265">
    <property type="entry name" value="Dirigent"/>
</dbReference>
<accession>A0ABD3HSE2</accession>
<comment type="function">
    <text evidence="1">Dirigent proteins impart stereoselectivity on the phenoxy radical-coupling reaction, yielding optically active lignans from two molecules of coniferyl alcohol in the biosynthesis of lignans, flavonolignans, and alkaloids and thus plays a central role in plant secondary metabolism.</text>
</comment>
<feature type="chain" id="PRO_5044534947" description="Dirigent protein" evidence="1">
    <location>
        <begin position="27"/>
        <end position="175"/>
    </location>
</feature>
<sequence>MALKLLVLQVSLTLFALCSMYLTVDAAGYGDHPYNYEPAKLPKPDFEFTFYMQSRIGSPTNSTTAAVTLPVDRVGQVNLTDQSWFQPNTSLFGTIGVFENPLTLEAHSNSTGVGFGRGIYVFDSKSDPAFAGSNGVEWLWTGKFRLAQGYAKISAAISGPTAVSLKHDVAIFIKA</sequence>
<keyword evidence="1" id="KW-0052">Apoplast</keyword>
<evidence type="ECO:0000313" key="3">
    <source>
        <dbReference type="Proteomes" id="UP001633002"/>
    </source>
</evidence>
<protein>
    <recommendedName>
        <fullName evidence="1">Dirigent protein</fullName>
    </recommendedName>
</protein>
<dbReference type="Pfam" id="PF03018">
    <property type="entry name" value="Dirigent"/>
    <property type="match status" value="1"/>
</dbReference>
<comment type="subcellular location">
    <subcellularLocation>
        <location evidence="1">Secreted</location>
        <location evidence="1">Extracellular space</location>
        <location evidence="1">Apoplast</location>
    </subcellularLocation>
</comment>
<keyword evidence="1" id="KW-0732">Signal</keyword>
<dbReference type="AlphaFoldDB" id="A0ABD3HSE2"/>
<feature type="signal peptide" evidence="1">
    <location>
        <begin position="1"/>
        <end position="26"/>
    </location>
</feature>
<gene>
    <name evidence="2" type="ORF">R1sor_008094</name>
</gene>
<comment type="subunit">
    <text evidence="1">Homodimer.</text>
</comment>
<evidence type="ECO:0000256" key="1">
    <source>
        <dbReference type="RuleBase" id="RU363099"/>
    </source>
</evidence>
<dbReference type="Proteomes" id="UP001633002">
    <property type="component" value="Unassembled WGS sequence"/>
</dbReference>
<comment type="caution">
    <text evidence="2">The sequence shown here is derived from an EMBL/GenBank/DDBJ whole genome shotgun (WGS) entry which is preliminary data.</text>
</comment>
<name>A0ABD3HSE2_9MARC</name>
<evidence type="ECO:0000313" key="2">
    <source>
        <dbReference type="EMBL" id="KAL3694443.1"/>
    </source>
</evidence>
<organism evidence="2 3">
    <name type="scientific">Riccia sorocarpa</name>
    <dbReference type="NCBI Taxonomy" id="122646"/>
    <lineage>
        <taxon>Eukaryota</taxon>
        <taxon>Viridiplantae</taxon>
        <taxon>Streptophyta</taxon>
        <taxon>Embryophyta</taxon>
        <taxon>Marchantiophyta</taxon>
        <taxon>Marchantiopsida</taxon>
        <taxon>Marchantiidae</taxon>
        <taxon>Marchantiales</taxon>
        <taxon>Ricciaceae</taxon>
        <taxon>Riccia</taxon>
    </lineage>
</organism>
<keyword evidence="1" id="KW-0964">Secreted</keyword>